<evidence type="ECO:0000313" key="2">
    <source>
        <dbReference type="EMBL" id="TKA47578.1"/>
    </source>
</evidence>
<dbReference type="OrthoDB" id="3879479at2759"/>
<feature type="chain" id="PRO_5020866587" evidence="1">
    <location>
        <begin position="22"/>
        <end position="171"/>
    </location>
</feature>
<dbReference type="Proteomes" id="UP000310066">
    <property type="component" value="Unassembled WGS sequence"/>
</dbReference>
<dbReference type="EMBL" id="NAJP01000005">
    <property type="protein sequence ID" value="TKA47578.1"/>
    <property type="molecule type" value="Genomic_DNA"/>
</dbReference>
<protein>
    <submittedName>
        <fullName evidence="2">Uncharacterized protein</fullName>
    </submittedName>
</protein>
<proteinExistence type="predicted"/>
<keyword evidence="1" id="KW-0732">Signal</keyword>
<sequence length="171" mass="17917">MRLTPIPALLATTALLSTVHASYAPALLPAGRQQQILDPRPSTLSTITLTRTFHKIITTTVPPATPAHSTEAPVQTWYGGQKARGCDRTACASCRWWYGGCMRGEADCARCDASAYCAECEGRSSGVVVGAGDGVARVVELEGRGETCSRGPGRTVPCDGDVDGDVFVFGG</sequence>
<evidence type="ECO:0000256" key="1">
    <source>
        <dbReference type="SAM" id="SignalP"/>
    </source>
</evidence>
<feature type="signal peptide" evidence="1">
    <location>
        <begin position="1"/>
        <end position="21"/>
    </location>
</feature>
<evidence type="ECO:0000313" key="3">
    <source>
        <dbReference type="Proteomes" id="UP000310066"/>
    </source>
</evidence>
<comment type="caution">
    <text evidence="2">The sequence shown here is derived from an EMBL/GenBank/DDBJ whole genome shotgun (WGS) entry which is preliminary data.</text>
</comment>
<reference evidence="2 3" key="1">
    <citation type="submission" date="2017-03" db="EMBL/GenBank/DDBJ databases">
        <title>Genomes of endolithic fungi from Antarctica.</title>
        <authorList>
            <person name="Coleine C."/>
            <person name="Masonjones S."/>
            <person name="Stajich J.E."/>
        </authorList>
    </citation>
    <scope>NUCLEOTIDE SEQUENCE [LARGE SCALE GENOMIC DNA]</scope>
    <source>
        <strain evidence="2 3">CCFEE 5311</strain>
    </source>
</reference>
<organism evidence="2 3">
    <name type="scientific">Friedmanniomyces endolithicus</name>
    <dbReference type="NCBI Taxonomy" id="329885"/>
    <lineage>
        <taxon>Eukaryota</taxon>
        <taxon>Fungi</taxon>
        <taxon>Dikarya</taxon>
        <taxon>Ascomycota</taxon>
        <taxon>Pezizomycotina</taxon>
        <taxon>Dothideomycetes</taxon>
        <taxon>Dothideomycetidae</taxon>
        <taxon>Mycosphaerellales</taxon>
        <taxon>Teratosphaeriaceae</taxon>
        <taxon>Friedmanniomyces</taxon>
    </lineage>
</organism>
<gene>
    <name evidence="2" type="ORF">B0A54_01950</name>
</gene>
<name>A0A4U0VF11_9PEZI</name>
<dbReference type="AlphaFoldDB" id="A0A4U0VF11"/>
<accession>A0A4U0VF11</accession>